<feature type="domain" description="CN hydrolase" evidence="2">
    <location>
        <begin position="4"/>
        <end position="242"/>
    </location>
</feature>
<organism evidence="3 4">
    <name type="scientific">Sinobaca qinghaiensis</name>
    <dbReference type="NCBI Taxonomy" id="342944"/>
    <lineage>
        <taxon>Bacteria</taxon>
        <taxon>Bacillati</taxon>
        <taxon>Bacillota</taxon>
        <taxon>Bacilli</taxon>
        <taxon>Bacillales</taxon>
        <taxon>Sporolactobacillaceae</taxon>
        <taxon>Sinobaca</taxon>
    </lineage>
</organism>
<dbReference type="Proteomes" id="UP000285120">
    <property type="component" value="Unassembled WGS sequence"/>
</dbReference>
<evidence type="ECO:0000313" key="4">
    <source>
        <dbReference type="Proteomes" id="UP000285120"/>
    </source>
</evidence>
<comment type="similarity">
    <text evidence="1">Belongs to the carbon-nitrogen hydrolase superfamily. NIT1/NIT2 family.</text>
</comment>
<name>A0A419V888_9BACL</name>
<dbReference type="PANTHER" id="PTHR23088:SF27">
    <property type="entry name" value="DEAMINATED GLUTATHIONE AMIDASE"/>
    <property type="match status" value="1"/>
</dbReference>
<evidence type="ECO:0000256" key="1">
    <source>
        <dbReference type="ARBA" id="ARBA00010613"/>
    </source>
</evidence>
<dbReference type="Pfam" id="PF00795">
    <property type="entry name" value="CN_hydrolase"/>
    <property type="match status" value="1"/>
</dbReference>
<reference evidence="3 4" key="1">
    <citation type="submission" date="2018-09" db="EMBL/GenBank/DDBJ databases">
        <title>Genomic Encyclopedia of Archaeal and Bacterial Type Strains, Phase II (KMG-II): from individual species to whole genera.</title>
        <authorList>
            <person name="Goeker M."/>
        </authorList>
    </citation>
    <scope>NUCLEOTIDE SEQUENCE [LARGE SCALE GENOMIC DNA]</scope>
    <source>
        <strain evidence="3 4">DSM 17008</strain>
    </source>
</reference>
<protein>
    <submittedName>
        <fullName evidence="3">Putative amidohydrolase</fullName>
    </submittedName>
</protein>
<dbReference type="GO" id="GO:0016787">
    <property type="term" value="F:hydrolase activity"/>
    <property type="evidence" value="ECO:0007669"/>
    <property type="project" value="UniProtKB-KW"/>
</dbReference>
<dbReference type="SUPFAM" id="SSF56317">
    <property type="entry name" value="Carbon-nitrogen hydrolase"/>
    <property type="match status" value="1"/>
</dbReference>
<keyword evidence="4" id="KW-1185">Reference proteome</keyword>
<comment type="caution">
    <text evidence="3">The sequence shown here is derived from an EMBL/GenBank/DDBJ whole genome shotgun (WGS) entry which is preliminary data.</text>
</comment>
<gene>
    <name evidence="3" type="ORF">ATL39_0351</name>
</gene>
<evidence type="ECO:0000313" key="3">
    <source>
        <dbReference type="EMBL" id="RKD76139.1"/>
    </source>
</evidence>
<dbReference type="InterPro" id="IPR036526">
    <property type="entry name" value="C-N_Hydrolase_sf"/>
</dbReference>
<proteinExistence type="inferred from homology"/>
<dbReference type="OrthoDB" id="9811121at2"/>
<dbReference type="PROSITE" id="PS50263">
    <property type="entry name" value="CN_HYDROLASE"/>
    <property type="match status" value="1"/>
</dbReference>
<accession>A0A419V888</accession>
<dbReference type="AlphaFoldDB" id="A0A419V888"/>
<dbReference type="RefSeq" id="WP_120191555.1">
    <property type="nucleotide sequence ID" value="NZ_RAPK01000006.1"/>
</dbReference>
<dbReference type="EMBL" id="RAPK01000006">
    <property type="protein sequence ID" value="RKD76139.1"/>
    <property type="molecule type" value="Genomic_DNA"/>
</dbReference>
<keyword evidence="3" id="KW-0378">Hydrolase</keyword>
<sequence length="265" mass="29150">MKDTQIALIQDHYPVNEEQKNIEMIKQSVKRAKELSPGLGAAVLPEMCVSGYQAGHPYAPSADHAEGSHYDHLSALAKELNIYLFYGFAEAIPGEKQVYNAVNVVGPAGKLAGTYRKIHCTSGEPSFKKGSTPLLLSTDIGRIGVMICWDLAFPEHAAFLAREGADMLVAPSAWEEPYQHAFHGFASSRARDHSLYVAAVNHTGESGPFSFFGESSLYAPDGRLQQQLHSGKPDIGSPSLDRAYQHSCRQTFYTMNQERRTNIFS</sequence>
<dbReference type="InterPro" id="IPR003010">
    <property type="entry name" value="C-N_Hydrolase"/>
</dbReference>
<dbReference type="PANTHER" id="PTHR23088">
    <property type="entry name" value="NITRILASE-RELATED"/>
    <property type="match status" value="1"/>
</dbReference>
<dbReference type="CDD" id="cd07197">
    <property type="entry name" value="nitrilase"/>
    <property type="match status" value="1"/>
</dbReference>
<dbReference type="Gene3D" id="3.60.110.10">
    <property type="entry name" value="Carbon-nitrogen hydrolase"/>
    <property type="match status" value="1"/>
</dbReference>
<evidence type="ECO:0000259" key="2">
    <source>
        <dbReference type="PROSITE" id="PS50263"/>
    </source>
</evidence>